<dbReference type="FunFam" id="3.30.2020.30:FF:000002">
    <property type="entry name" value="Putative gamma-butyrobetaine dioxygenase"/>
    <property type="match status" value="1"/>
</dbReference>
<accession>A0A1D1VZC5</accession>
<comment type="cofactor">
    <cofactor evidence="1">
        <name>Fe(2+)</name>
        <dbReference type="ChEBI" id="CHEBI:29033"/>
    </cofactor>
</comment>
<dbReference type="UniPathway" id="UPA00118"/>
<dbReference type="GO" id="GO:0016706">
    <property type="term" value="F:2-oxoglutarate-dependent dioxygenase activity"/>
    <property type="evidence" value="ECO:0007669"/>
    <property type="project" value="UniProtKB-ARBA"/>
</dbReference>
<dbReference type="PANTHER" id="PTHR10696:SF25">
    <property type="entry name" value="OXIDOREDUCTASE AIM17-RELATED"/>
    <property type="match status" value="1"/>
</dbReference>
<organism evidence="11 12">
    <name type="scientific">Ramazzottius varieornatus</name>
    <name type="common">Water bear</name>
    <name type="synonym">Tardigrade</name>
    <dbReference type="NCBI Taxonomy" id="947166"/>
    <lineage>
        <taxon>Eukaryota</taxon>
        <taxon>Metazoa</taxon>
        <taxon>Ecdysozoa</taxon>
        <taxon>Tardigrada</taxon>
        <taxon>Eutardigrada</taxon>
        <taxon>Parachela</taxon>
        <taxon>Hypsibioidea</taxon>
        <taxon>Ramazzottiidae</taxon>
        <taxon>Ramazzottius</taxon>
    </lineage>
</organism>
<dbReference type="Gene3D" id="3.30.2020.30">
    <property type="match status" value="1"/>
</dbReference>
<dbReference type="GO" id="GO:0046872">
    <property type="term" value="F:metal ion binding"/>
    <property type="evidence" value="ECO:0007669"/>
    <property type="project" value="UniProtKB-KW"/>
</dbReference>
<name>A0A1D1VZC5_RAMVA</name>
<keyword evidence="7" id="KW-0560">Oxidoreductase</keyword>
<evidence type="ECO:0000256" key="6">
    <source>
        <dbReference type="ARBA" id="ARBA00022964"/>
    </source>
</evidence>
<reference evidence="11 12" key="1">
    <citation type="journal article" date="2016" name="Nat. Commun.">
        <title>Extremotolerant tardigrade genome and improved radiotolerance of human cultured cells by tardigrade-unique protein.</title>
        <authorList>
            <person name="Hashimoto T."/>
            <person name="Horikawa D.D."/>
            <person name="Saito Y."/>
            <person name="Kuwahara H."/>
            <person name="Kozuka-Hata H."/>
            <person name="Shin-I T."/>
            <person name="Minakuchi Y."/>
            <person name="Ohishi K."/>
            <person name="Motoyama A."/>
            <person name="Aizu T."/>
            <person name="Enomoto A."/>
            <person name="Kondo K."/>
            <person name="Tanaka S."/>
            <person name="Hara Y."/>
            <person name="Koshikawa S."/>
            <person name="Sagara H."/>
            <person name="Miura T."/>
            <person name="Yokobori S."/>
            <person name="Miyagawa K."/>
            <person name="Suzuki Y."/>
            <person name="Kubo T."/>
            <person name="Oyama M."/>
            <person name="Kohara Y."/>
            <person name="Fujiyama A."/>
            <person name="Arakawa K."/>
            <person name="Katayama T."/>
            <person name="Toyoda A."/>
            <person name="Kunieda T."/>
        </authorList>
    </citation>
    <scope>NUCLEOTIDE SEQUENCE [LARGE SCALE GENOMIC DNA]</scope>
    <source>
        <strain evidence="11 12">YOKOZUNA-1</strain>
    </source>
</reference>
<dbReference type="GO" id="GO:0045329">
    <property type="term" value="P:carnitine biosynthetic process"/>
    <property type="evidence" value="ECO:0007669"/>
    <property type="project" value="UniProtKB-UniPathway"/>
</dbReference>
<evidence type="ECO:0000256" key="4">
    <source>
        <dbReference type="ARBA" id="ARBA00022723"/>
    </source>
</evidence>
<keyword evidence="5" id="KW-0124">Carnitine biosynthesis</keyword>
<dbReference type="PANTHER" id="PTHR10696">
    <property type="entry name" value="GAMMA-BUTYROBETAINE HYDROXYLASE-RELATED"/>
    <property type="match status" value="1"/>
</dbReference>
<evidence type="ECO:0000256" key="2">
    <source>
        <dbReference type="ARBA" id="ARBA00005022"/>
    </source>
</evidence>
<dbReference type="EMBL" id="BDGG01000010">
    <property type="protein sequence ID" value="GAV03969.1"/>
    <property type="molecule type" value="Genomic_DNA"/>
</dbReference>
<dbReference type="InterPro" id="IPR010376">
    <property type="entry name" value="GBBH-like_N"/>
</dbReference>
<gene>
    <name evidence="11" type="primary">RvY_14322-1</name>
    <name evidence="11" type="synonym">RvY_14322.1</name>
    <name evidence="11" type="ORF">RvY_14322</name>
</gene>
<dbReference type="STRING" id="947166.A0A1D1VZC5"/>
<dbReference type="GO" id="GO:0005739">
    <property type="term" value="C:mitochondrion"/>
    <property type="evidence" value="ECO:0007669"/>
    <property type="project" value="TreeGrafter"/>
</dbReference>
<evidence type="ECO:0000259" key="9">
    <source>
        <dbReference type="Pfam" id="PF02668"/>
    </source>
</evidence>
<dbReference type="Proteomes" id="UP000186922">
    <property type="component" value="Unassembled WGS sequence"/>
</dbReference>
<keyword evidence="4" id="KW-0479">Metal-binding</keyword>
<evidence type="ECO:0000259" key="10">
    <source>
        <dbReference type="Pfam" id="PF06155"/>
    </source>
</evidence>
<dbReference type="Gene3D" id="3.60.130.10">
    <property type="entry name" value="Clavaminate synthase-like"/>
    <property type="match status" value="1"/>
</dbReference>
<evidence type="ECO:0008006" key="13">
    <source>
        <dbReference type="Google" id="ProtNLM"/>
    </source>
</evidence>
<keyword evidence="8" id="KW-0408">Iron</keyword>
<proteinExistence type="inferred from homology"/>
<comment type="pathway">
    <text evidence="2">Amine and polyamine biosynthesis; carnitine biosynthesis.</text>
</comment>
<keyword evidence="12" id="KW-1185">Reference proteome</keyword>
<evidence type="ECO:0000256" key="1">
    <source>
        <dbReference type="ARBA" id="ARBA00001954"/>
    </source>
</evidence>
<keyword evidence="6" id="KW-0223">Dioxygenase</keyword>
<evidence type="ECO:0000256" key="5">
    <source>
        <dbReference type="ARBA" id="ARBA00022873"/>
    </source>
</evidence>
<evidence type="ECO:0000313" key="12">
    <source>
        <dbReference type="Proteomes" id="UP000186922"/>
    </source>
</evidence>
<dbReference type="InterPro" id="IPR050411">
    <property type="entry name" value="AlphaKG_dependent_hydroxylases"/>
</dbReference>
<dbReference type="SUPFAM" id="SSF51197">
    <property type="entry name" value="Clavaminate synthase-like"/>
    <property type="match status" value="1"/>
</dbReference>
<feature type="domain" description="TauD/TfdA-like" evidence="9">
    <location>
        <begin position="167"/>
        <end position="415"/>
    </location>
</feature>
<dbReference type="AlphaFoldDB" id="A0A1D1VZC5"/>
<dbReference type="InterPro" id="IPR042098">
    <property type="entry name" value="TauD-like_sf"/>
</dbReference>
<dbReference type="OrthoDB" id="406634at2759"/>
<dbReference type="InterPro" id="IPR038492">
    <property type="entry name" value="GBBH-like_N_sf"/>
</dbReference>
<comment type="caution">
    <text evidence="11">The sequence shown here is derived from an EMBL/GenBank/DDBJ whole genome shotgun (WGS) entry which is preliminary data.</text>
</comment>
<feature type="domain" description="Gamma-butyrobetaine hydroxylase-like N-terminal" evidence="10">
    <location>
        <begin position="61"/>
        <end position="137"/>
    </location>
</feature>
<dbReference type="Pfam" id="PF02668">
    <property type="entry name" value="TauD"/>
    <property type="match status" value="1"/>
</dbReference>
<protein>
    <recommendedName>
        <fullName evidence="13">TauD/TfdA-like domain-containing protein</fullName>
    </recommendedName>
</protein>
<comment type="similarity">
    <text evidence="3">Belongs to the gamma-BBH/TMLD family.</text>
</comment>
<dbReference type="CDD" id="cd00250">
    <property type="entry name" value="CAS_like"/>
    <property type="match status" value="1"/>
</dbReference>
<dbReference type="Pfam" id="PF06155">
    <property type="entry name" value="GBBH-like_N"/>
    <property type="match status" value="1"/>
</dbReference>
<evidence type="ECO:0000313" key="11">
    <source>
        <dbReference type="EMBL" id="GAV03969.1"/>
    </source>
</evidence>
<sequence length="446" mass="51703">MDIISPAIRRSDVASACSRLLRTKRLRRFCGGTPMRSWSRATTNIPKTEANKVPEVQLFEERSLKLAWYAGWPDGGHNYSYPHQWLRFHCQCAECRQPFSNQRILDPSKIPGNITLLDAFIEGDCVVLEWTDNHKGRINLKWLVENHLHKLEKEDKSELSLKKSHSIGMSVIDYKELEKSEYVRHLYEAILKEGHIKVHGLPTTPGTVKKFVQDVFNLPVQRTIYGEVFDVMSTDKPINVAYSNAELKPHMDLVYYESPPGLQLLHCLKFDESVQGGESILIDGFDVAEKMRYKFPAEFNVLCSTPVTFEKIHYEREWPVHMRYRRPHIVINDKREITGFFWAPQFEGPFFASEGNVERYYDAYRKLASLIDASPTKKSFLMRPGDLIIFNNRTWLHGRNAFTVSEGVRHLQGCYVNIDEFQSQAQVTLFGNKQRIQFPHVGNQSF</sequence>
<evidence type="ECO:0000256" key="7">
    <source>
        <dbReference type="ARBA" id="ARBA00023002"/>
    </source>
</evidence>
<dbReference type="InterPro" id="IPR003819">
    <property type="entry name" value="TauD/TfdA-like"/>
</dbReference>
<evidence type="ECO:0000256" key="8">
    <source>
        <dbReference type="ARBA" id="ARBA00023004"/>
    </source>
</evidence>
<evidence type="ECO:0000256" key="3">
    <source>
        <dbReference type="ARBA" id="ARBA00008654"/>
    </source>
</evidence>